<feature type="region of interest" description="Disordered" evidence="1">
    <location>
        <begin position="434"/>
        <end position="504"/>
    </location>
</feature>
<dbReference type="AlphaFoldDB" id="A0A9W7BVS3"/>
<feature type="compositionally biased region" description="Polar residues" evidence="1">
    <location>
        <begin position="470"/>
        <end position="481"/>
    </location>
</feature>
<feature type="region of interest" description="Disordered" evidence="1">
    <location>
        <begin position="355"/>
        <end position="377"/>
    </location>
</feature>
<dbReference type="Proteomes" id="UP001165160">
    <property type="component" value="Unassembled WGS sequence"/>
</dbReference>
<feature type="compositionally biased region" description="Basic and acidic residues" evidence="1">
    <location>
        <begin position="365"/>
        <end position="377"/>
    </location>
</feature>
<feature type="compositionally biased region" description="Basic and acidic residues" evidence="1">
    <location>
        <begin position="260"/>
        <end position="287"/>
    </location>
</feature>
<organism evidence="2 3">
    <name type="scientific">Triparma verrucosa</name>
    <dbReference type="NCBI Taxonomy" id="1606542"/>
    <lineage>
        <taxon>Eukaryota</taxon>
        <taxon>Sar</taxon>
        <taxon>Stramenopiles</taxon>
        <taxon>Ochrophyta</taxon>
        <taxon>Bolidophyceae</taxon>
        <taxon>Parmales</taxon>
        <taxon>Triparmaceae</taxon>
        <taxon>Triparma</taxon>
    </lineage>
</organism>
<feature type="region of interest" description="Disordered" evidence="1">
    <location>
        <begin position="1"/>
        <end position="29"/>
    </location>
</feature>
<evidence type="ECO:0000256" key="1">
    <source>
        <dbReference type="SAM" id="MobiDB-lite"/>
    </source>
</evidence>
<comment type="caution">
    <text evidence="2">The sequence shown here is derived from an EMBL/GenBank/DDBJ whole genome shotgun (WGS) entry which is preliminary data.</text>
</comment>
<proteinExistence type="predicted"/>
<evidence type="ECO:0000313" key="2">
    <source>
        <dbReference type="EMBL" id="GMH98396.1"/>
    </source>
</evidence>
<keyword evidence="3" id="KW-1185">Reference proteome</keyword>
<feature type="region of interest" description="Disordered" evidence="1">
    <location>
        <begin position="984"/>
        <end position="1018"/>
    </location>
</feature>
<protein>
    <submittedName>
        <fullName evidence="2">Uncharacterized protein</fullName>
    </submittedName>
</protein>
<dbReference type="EMBL" id="BRXX01000216">
    <property type="protein sequence ID" value="GMH98396.1"/>
    <property type="molecule type" value="Genomic_DNA"/>
</dbReference>
<feature type="region of interest" description="Disordered" evidence="1">
    <location>
        <begin position="1104"/>
        <end position="1149"/>
    </location>
</feature>
<evidence type="ECO:0000313" key="3">
    <source>
        <dbReference type="Proteomes" id="UP001165160"/>
    </source>
</evidence>
<accession>A0A9W7BVS3</accession>
<feature type="compositionally biased region" description="Acidic residues" evidence="1">
    <location>
        <begin position="993"/>
        <end position="1007"/>
    </location>
</feature>
<feature type="compositionally biased region" description="Basic and acidic residues" evidence="1">
    <location>
        <begin position="443"/>
        <end position="457"/>
    </location>
</feature>
<feature type="compositionally biased region" description="Pro residues" evidence="1">
    <location>
        <begin position="1"/>
        <end position="18"/>
    </location>
</feature>
<feature type="compositionally biased region" description="Basic and acidic residues" evidence="1">
    <location>
        <begin position="1058"/>
        <end position="1079"/>
    </location>
</feature>
<sequence>MPVPNNPSAPAAPPPPAPSVNRPTYSTTARNLTATSGFLAPSSTTYSSLSNTLAHTSDSRVIKAISHKMNDLVDKSGSERVLKRVSKARKYKNRGDYVTTRRNVSYDDDGNVLDDMDGDSDHKEMSKKDLLTSIGIHASHASKGVFVPDGPTPFPPASSAKENIRGRQNTQAARMFFSAGMVMKDKANLDAAGGGRKEPVKMTALQKLQAASSNTTLAKFKRAAKVAVPAKTEEKLEPGTTRGRSKTGIMIDQMKMFSEQSEKQRAEKTAEAKEKKLREKMREDERQMSLLKSRLSLSSADDEDGGEGKVRNKSKPKVSFGSILGRGKGQTERLENVEEEKIVRVVFNEDGTREVVRSPSPITSPKKEKFVGLRGKPTVDHRNTKMLQNIREGAKKEFSNRKEVKPPPVAAPVAKKVKRLARAKLLIDATRRLSDRQHRRHRLSDGLVHHDHEGREYEEQEEKPEEIHSSTKTSNNKSGPNKNKDGSSARTATSSEPPGFRKPCPKRDVEEFLIEINSNLDPNMFSKLCDLPSAYVPLALTVVSLGGGLVRMLDFVETRDDCKLVSTDYTRARVNEIVEQFASDEEGNKVIVTPEHPYTGVYKSFKDGKVVIKGLKTLDNVRDAITMLCKNSENAGAGCVQRFIKCKGNVPEFARVVLERTRVLVQGVENSGRWKTNVKGVILKSKLPYLSNVNCHLDGCGVGPSGFECLSLGGEDFDCLKGEILIVARQLEKAWGGSEGSEGRQPGTFKVERMVVDWSMGEDGEWNIHNFLDLRGVLLKDGEGGTVPSWAYEVREKKVVKKLKCEGDFCDVPGGGRCYMEPEEAFTVLGRSLVKSKQDRGVEVPSLMLRPAKMNQGHKVCKVCHDEYVQRDMVRMVRAREMLEREEQEQKEKERKKNKKEKGWKSRMQLEYEAKLVEEKEKVQLLMLKKKQAAWKIAQQVKAKAQGVDVNDLEGYNSSSSESSEEGGEMSFRAALKEQQLKMAKMANKSDGDDSSSSDSESSEDEAIIAKRKAEKKELHEIRQVERAEKSKIRAIQTKVMRMRRVTDAFTTNHSPSKLKEQMKKKVEEAKRSFKERRQSMANSTTTFSKVMLLLKNKRALEGAHAGGGLSALREGEEDEEESEDEEDDEVGENIRKSIIDRATSGNKD</sequence>
<gene>
    <name evidence="2" type="ORF">TrVE_jg8797</name>
</gene>
<name>A0A9W7BVS3_9STRA</name>
<feature type="region of interest" description="Disordered" evidence="1">
    <location>
        <begin position="885"/>
        <end position="904"/>
    </location>
</feature>
<reference evidence="3" key="1">
    <citation type="journal article" date="2023" name="Commun. Biol.">
        <title>Genome analysis of Parmales, the sister group of diatoms, reveals the evolutionary specialization of diatoms from phago-mixotrophs to photoautotrophs.</title>
        <authorList>
            <person name="Ban H."/>
            <person name="Sato S."/>
            <person name="Yoshikawa S."/>
            <person name="Yamada K."/>
            <person name="Nakamura Y."/>
            <person name="Ichinomiya M."/>
            <person name="Sato N."/>
            <person name="Blanc-Mathieu R."/>
            <person name="Endo H."/>
            <person name="Kuwata A."/>
            <person name="Ogata H."/>
        </authorList>
    </citation>
    <scope>NUCLEOTIDE SEQUENCE [LARGE SCALE GENOMIC DNA]</scope>
    <source>
        <strain evidence="3">NIES 3699</strain>
    </source>
</reference>
<feature type="compositionally biased region" description="Low complexity" evidence="1">
    <location>
        <begin position="289"/>
        <end position="299"/>
    </location>
</feature>
<feature type="region of interest" description="Disordered" evidence="1">
    <location>
        <begin position="1048"/>
        <end position="1083"/>
    </location>
</feature>
<feature type="region of interest" description="Disordered" evidence="1">
    <location>
        <begin position="257"/>
        <end position="324"/>
    </location>
</feature>
<feature type="compositionally biased region" description="Acidic residues" evidence="1">
    <location>
        <begin position="1116"/>
        <end position="1132"/>
    </location>
</feature>